<comment type="caution">
    <text evidence="3">The sequence shown here is derived from an EMBL/GenBank/DDBJ whole genome shotgun (WGS) entry which is preliminary data.</text>
</comment>
<dbReference type="SUPFAM" id="SSF47413">
    <property type="entry name" value="lambda repressor-like DNA-binding domains"/>
    <property type="match status" value="1"/>
</dbReference>
<evidence type="ECO:0000313" key="3">
    <source>
        <dbReference type="EMBL" id="MBW8484131.1"/>
    </source>
</evidence>
<keyword evidence="4" id="KW-1185">Reference proteome</keyword>
<dbReference type="EMBL" id="JAIBOA010000010">
    <property type="protein sequence ID" value="MBW8484131.1"/>
    <property type="molecule type" value="Genomic_DNA"/>
</dbReference>
<feature type="domain" description="HTH cro/C1-type" evidence="2">
    <location>
        <begin position="16"/>
        <end position="70"/>
    </location>
</feature>
<sequence>MSASTERLRAAIAENLRYARGSRGFSLRDLAEQAGVSKALLSQLERGVANPTIEVLSAVATALDLDFTDLIRTPLYEPQVLRAAAGEGARTLFSSPDRRRFEVYETTLAAGEPRDSAPHGRGSEEFAYVLAGEVVLESGQWTVRLGPGDGARFSGEAEHSYTAGGGTARLLTLLSMPSD</sequence>
<dbReference type="InterPro" id="IPR013096">
    <property type="entry name" value="Cupin_2"/>
</dbReference>
<dbReference type="RefSeq" id="WP_220167363.1">
    <property type="nucleotide sequence ID" value="NZ_JAIBOA010000010.1"/>
</dbReference>
<dbReference type="Pfam" id="PF07883">
    <property type="entry name" value="Cupin_2"/>
    <property type="match status" value="1"/>
</dbReference>
<proteinExistence type="predicted"/>
<dbReference type="Proteomes" id="UP000774570">
    <property type="component" value="Unassembled WGS sequence"/>
</dbReference>
<dbReference type="Pfam" id="PF01381">
    <property type="entry name" value="HTH_3"/>
    <property type="match status" value="1"/>
</dbReference>
<dbReference type="PROSITE" id="PS50943">
    <property type="entry name" value="HTH_CROC1"/>
    <property type="match status" value="1"/>
</dbReference>
<dbReference type="Gene3D" id="1.10.260.40">
    <property type="entry name" value="lambda repressor-like DNA-binding domains"/>
    <property type="match status" value="1"/>
</dbReference>
<dbReference type="InterPro" id="IPR050807">
    <property type="entry name" value="TransReg_Diox_bact_type"/>
</dbReference>
<keyword evidence="1" id="KW-0238">DNA-binding</keyword>
<protein>
    <submittedName>
        <fullName evidence="3">XRE family transcriptional regulator</fullName>
    </submittedName>
</protein>
<reference evidence="3 4" key="1">
    <citation type="submission" date="2021-07" db="EMBL/GenBank/DDBJ databases">
        <title>Actinomadura sp. PM05-2 isolated from lichen.</title>
        <authorList>
            <person name="Somphong A."/>
            <person name="Phongsopitanun W."/>
            <person name="Tanasupawat S."/>
            <person name="Peongsungnone V."/>
        </authorList>
    </citation>
    <scope>NUCLEOTIDE SEQUENCE [LARGE SCALE GENOMIC DNA]</scope>
    <source>
        <strain evidence="3 4">PM05-2</strain>
    </source>
</reference>
<evidence type="ECO:0000259" key="2">
    <source>
        <dbReference type="PROSITE" id="PS50943"/>
    </source>
</evidence>
<dbReference type="CDD" id="cd00093">
    <property type="entry name" value="HTH_XRE"/>
    <property type="match status" value="1"/>
</dbReference>
<organism evidence="3 4">
    <name type="scientific">Actinomadura parmotrematis</name>
    <dbReference type="NCBI Taxonomy" id="2864039"/>
    <lineage>
        <taxon>Bacteria</taxon>
        <taxon>Bacillati</taxon>
        <taxon>Actinomycetota</taxon>
        <taxon>Actinomycetes</taxon>
        <taxon>Streptosporangiales</taxon>
        <taxon>Thermomonosporaceae</taxon>
        <taxon>Actinomadura</taxon>
    </lineage>
</organism>
<dbReference type="InterPro" id="IPR011051">
    <property type="entry name" value="RmlC_Cupin_sf"/>
</dbReference>
<dbReference type="InterPro" id="IPR014710">
    <property type="entry name" value="RmlC-like_jellyroll"/>
</dbReference>
<name>A0ABS7FUP4_9ACTN</name>
<evidence type="ECO:0000256" key="1">
    <source>
        <dbReference type="ARBA" id="ARBA00023125"/>
    </source>
</evidence>
<accession>A0ABS7FUP4</accession>
<dbReference type="CDD" id="cd02209">
    <property type="entry name" value="cupin_XRE_C"/>
    <property type="match status" value="1"/>
</dbReference>
<dbReference type="InterPro" id="IPR010982">
    <property type="entry name" value="Lambda_DNA-bd_dom_sf"/>
</dbReference>
<gene>
    <name evidence="3" type="ORF">K1Y72_17235</name>
</gene>
<dbReference type="PANTHER" id="PTHR46797">
    <property type="entry name" value="HTH-TYPE TRANSCRIPTIONAL REGULATOR"/>
    <property type="match status" value="1"/>
</dbReference>
<dbReference type="InterPro" id="IPR001387">
    <property type="entry name" value="Cro/C1-type_HTH"/>
</dbReference>
<dbReference type="Gene3D" id="2.60.120.10">
    <property type="entry name" value="Jelly Rolls"/>
    <property type="match status" value="1"/>
</dbReference>
<dbReference type="SUPFAM" id="SSF51182">
    <property type="entry name" value="RmlC-like cupins"/>
    <property type="match status" value="1"/>
</dbReference>
<evidence type="ECO:0000313" key="4">
    <source>
        <dbReference type="Proteomes" id="UP000774570"/>
    </source>
</evidence>
<dbReference type="SMART" id="SM00530">
    <property type="entry name" value="HTH_XRE"/>
    <property type="match status" value="1"/>
</dbReference>
<dbReference type="PANTHER" id="PTHR46797:SF1">
    <property type="entry name" value="METHYLPHOSPHONATE SYNTHASE"/>
    <property type="match status" value="1"/>
</dbReference>